<keyword evidence="10" id="KW-0614">Plasmid</keyword>
<dbReference type="InterPro" id="IPR004812">
    <property type="entry name" value="Efflux_drug-R_Bcr/CmlA"/>
</dbReference>
<evidence type="ECO:0000256" key="3">
    <source>
        <dbReference type="ARBA" id="ARBA00022448"/>
    </source>
</evidence>
<comment type="caution">
    <text evidence="8">Lacks conserved residue(s) required for the propagation of feature annotation.</text>
</comment>
<comment type="similarity">
    <text evidence="2 8">Belongs to the major facilitator superfamily. Bcr/CmlA family.</text>
</comment>
<dbReference type="NCBIfam" id="TIGR00710">
    <property type="entry name" value="efflux_Bcr_CflA"/>
    <property type="match status" value="1"/>
</dbReference>
<dbReference type="AlphaFoldDB" id="A0A2R3J4N7"/>
<dbReference type="EMBL" id="CP027170">
    <property type="protein sequence ID" value="AVK09149.1"/>
    <property type="molecule type" value="Genomic_DNA"/>
</dbReference>
<evidence type="ECO:0000256" key="8">
    <source>
        <dbReference type="RuleBase" id="RU365088"/>
    </source>
</evidence>
<dbReference type="CDD" id="cd17320">
    <property type="entry name" value="MFS_MdfA_MDR_like"/>
    <property type="match status" value="1"/>
</dbReference>
<keyword evidence="4" id="KW-1003">Cell membrane</keyword>
<dbReference type="InterPro" id="IPR011701">
    <property type="entry name" value="MFS"/>
</dbReference>
<evidence type="ECO:0000256" key="6">
    <source>
        <dbReference type="ARBA" id="ARBA00022989"/>
    </source>
</evidence>
<dbReference type="NCBIfam" id="NF000219">
    <property type="entry name" value="FloR"/>
    <property type="match status" value="1"/>
</dbReference>
<keyword evidence="8" id="KW-0997">Cell inner membrane</keyword>
<feature type="transmembrane region" description="Helical" evidence="8">
    <location>
        <begin position="309"/>
        <end position="332"/>
    </location>
</feature>
<feature type="transmembrane region" description="Helical" evidence="8">
    <location>
        <begin position="209"/>
        <end position="233"/>
    </location>
</feature>
<feature type="transmembrane region" description="Helical" evidence="8">
    <location>
        <begin position="139"/>
        <end position="162"/>
    </location>
</feature>
<evidence type="ECO:0000256" key="5">
    <source>
        <dbReference type="ARBA" id="ARBA00022692"/>
    </source>
</evidence>
<dbReference type="Gene3D" id="1.20.1720.10">
    <property type="entry name" value="Multidrug resistance protein D"/>
    <property type="match status" value="1"/>
</dbReference>
<geneLocation type="plasmid" evidence="10 11">
    <name>unnamed2</name>
</geneLocation>
<dbReference type="GO" id="GO:0005886">
    <property type="term" value="C:plasma membrane"/>
    <property type="evidence" value="ECO:0007669"/>
    <property type="project" value="UniProtKB-SubCell"/>
</dbReference>
<keyword evidence="3 8" id="KW-0813">Transport</keyword>
<keyword evidence="11" id="KW-1185">Reference proteome</keyword>
<accession>A0A2R3J4N7</accession>
<proteinExistence type="inferred from homology"/>
<keyword evidence="5 8" id="KW-0812">Transmembrane</keyword>
<keyword evidence="7 8" id="KW-0472">Membrane</keyword>
<evidence type="ECO:0000313" key="11">
    <source>
        <dbReference type="Proteomes" id="UP000238390"/>
    </source>
</evidence>
<evidence type="ECO:0000256" key="2">
    <source>
        <dbReference type="ARBA" id="ARBA00006236"/>
    </source>
</evidence>
<dbReference type="InterPro" id="IPR036259">
    <property type="entry name" value="MFS_trans_sf"/>
</dbReference>
<dbReference type="Proteomes" id="UP000238390">
    <property type="component" value="Plasmid unnamed2"/>
</dbReference>
<dbReference type="RefSeq" id="WP_034065992.1">
    <property type="nucleotide sequence ID" value="NZ_CP027170.1"/>
</dbReference>
<evidence type="ECO:0000256" key="4">
    <source>
        <dbReference type="ARBA" id="ARBA00022475"/>
    </source>
</evidence>
<organism evidence="10 11">
    <name type="scientific">Pseudomonas paraeruginosa</name>
    <dbReference type="NCBI Taxonomy" id="2994495"/>
    <lineage>
        <taxon>Bacteria</taxon>
        <taxon>Pseudomonadati</taxon>
        <taxon>Pseudomonadota</taxon>
        <taxon>Gammaproteobacteria</taxon>
        <taxon>Pseudomonadales</taxon>
        <taxon>Pseudomonadaceae</taxon>
        <taxon>Pseudomonas</taxon>
    </lineage>
</organism>
<dbReference type="SUPFAM" id="SSF103473">
    <property type="entry name" value="MFS general substrate transporter"/>
    <property type="match status" value="1"/>
</dbReference>
<feature type="transmembrane region" description="Helical" evidence="8">
    <location>
        <begin position="344"/>
        <end position="365"/>
    </location>
</feature>
<feature type="transmembrane region" description="Helical" evidence="8">
    <location>
        <begin position="50"/>
        <end position="69"/>
    </location>
</feature>
<feature type="domain" description="Major facilitator superfamily (MFS) profile" evidence="9">
    <location>
        <begin position="15"/>
        <end position="397"/>
    </location>
</feature>
<protein>
    <recommendedName>
        <fullName evidence="8">Bcr/CflA family efflux transporter</fullName>
    </recommendedName>
</protein>
<keyword evidence="6 8" id="KW-1133">Transmembrane helix</keyword>
<feature type="transmembrane region" description="Helical" evidence="8">
    <location>
        <begin position="245"/>
        <end position="263"/>
    </location>
</feature>
<dbReference type="PROSITE" id="PS50850">
    <property type="entry name" value="MFS"/>
    <property type="match status" value="1"/>
</dbReference>
<gene>
    <name evidence="10" type="ORF">CSB93_6570</name>
</gene>
<feature type="transmembrane region" description="Helical" evidence="8">
    <location>
        <begin position="106"/>
        <end position="127"/>
    </location>
</feature>
<feature type="transmembrane region" description="Helical" evidence="8">
    <location>
        <begin position="371"/>
        <end position="391"/>
    </location>
</feature>
<dbReference type="Pfam" id="PF07690">
    <property type="entry name" value="MFS_1"/>
    <property type="match status" value="1"/>
</dbReference>
<dbReference type="GO" id="GO:1990961">
    <property type="term" value="P:xenobiotic detoxification by transmembrane export across the plasma membrane"/>
    <property type="evidence" value="ECO:0007669"/>
    <property type="project" value="InterPro"/>
</dbReference>
<dbReference type="GO" id="GO:0042910">
    <property type="term" value="F:xenobiotic transmembrane transporter activity"/>
    <property type="evidence" value="ECO:0007669"/>
    <property type="project" value="InterPro"/>
</dbReference>
<feature type="transmembrane region" description="Helical" evidence="8">
    <location>
        <begin position="81"/>
        <end position="100"/>
    </location>
</feature>
<dbReference type="InterPro" id="IPR020846">
    <property type="entry name" value="MFS_dom"/>
</dbReference>
<reference evidence="10 11" key="1">
    <citation type="submission" date="2018-02" db="EMBL/GenBank/DDBJ databases">
        <title>FDA/CDC Antimicrobial Resistant Isolate Bank Genome Sequencing.</title>
        <authorList>
            <person name="Benahmed F.H."/>
            <person name="Lutgring J.D."/>
            <person name="Yoo B."/>
            <person name="Machado M."/>
            <person name="Brown A."/>
            <person name="McAllister G."/>
            <person name="Perry A."/>
            <person name="Halpin A.L."/>
            <person name="Vavikolanu K."/>
            <person name="Ott S."/>
            <person name="Zhao X."/>
            <person name="Tallon L.J."/>
            <person name="Sadzewicz L."/>
            <person name="Aluvathingal J."/>
            <person name="Nadendla S."/>
            <person name="Voskania-kordi A."/>
            <person name="Simonyan V."/>
            <person name="Patel J."/>
            <person name="Shawar R.M."/>
        </authorList>
    </citation>
    <scope>NUCLEOTIDE SEQUENCE [LARGE SCALE GENOMIC DNA]</scope>
    <source>
        <strain evidence="10 11">AR_0356</strain>
        <plasmid evidence="10 11">unnamed2</plasmid>
    </source>
</reference>
<evidence type="ECO:0000259" key="9">
    <source>
        <dbReference type="PROSITE" id="PS50850"/>
    </source>
</evidence>
<dbReference type="PANTHER" id="PTHR23502">
    <property type="entry name" value="MAJOR FACILITATOR SUPERFAMILY"/>
    <property type="match status" value="1"/>
</dbReference>
<sequence length="404" mass="42745">MTITRPAWAYTLPAALLLMAPFDILASLAMDIYLPVVPAMPGILNTTPSMIQLTLSLYMVMLGVGQVIFGPISDRIGRRPILLAGGALFIVASLGAAWSSTAAAFVAFRLLQAVGASAALVATFATVRDVYASRPEGVVIYGLFSSMLAFVPALGPIAGALIGEFFGWRAIFVTLAALALPALLNAGFRWHETRPSDEVNTRRSVLPIFVSPNFWVYTVGFSAGMGTFFVFFSTAPRVLIGQADYSEIGFSLAFATVALAMIVTTRFAKSFVARWGIAGCAARGMALLVCGAILLGIGELFGSPSFLSFILPMWVMAVGIVFTVSVTANGALAQFDDIAGSAVAFYFCVQSLIVSIVGTLAVTLLNGDTAWPVICYATTMAMLVSTGLALLRFREVHAERSPVV</sequence>
<comment type="subcellular location">
    <subcellularLocation>
        <location evidence="8">Cell inner membrane</location>
        <topology evidence="8">Multi-pass membrane protein</topology>
    </subcellularLocation>
    <subcellularLocation>
        <location evidence="1">Cell membrane</location>
        <topology evidence="1">Multi-pass membrane protein</topology>
    </subcellularLocation>
</comment>
<evidence type="ECO:0000256" key="1">
    <source>
        <dbReference type="ARBA" id="ARBA00004651"/>
    </source>
</evidence>
<feature type="transmembrane region" description="Helical" evidence="8">
    <location>
        <begin position="275"/>
        <end position="297"/>
    </location>
</feature>
<name>A0A2R3J4N7_9PSED</name>
<feature type="transmembrane region" description="Helical" evidence="8">
    <location>
        <begin position="168"/>
        <end position="188"/>
    </location>
</feature>
<dbReference type="NCBIfam" id="NF033134">
    <property type="entry name" value="cmlA_floR"/>
    <property type="match status" value="1"/>
</dbReference>
<dbReference type="PANTHER" id="PTHR23502:SF132">
    <property type="entry name" value="POLYAMINE TRANSPORTER 2-RELATED"/>
    <property type="match status" value="1"/>
</dbReference>
<evidence type="ECO:0000256" key="7">
    <source>
        <dbReference type="ARBA" id="ARBA00023136"/>
    </source>
</evidence>
<evidence type="ECO:0000313" key="10">
    <source>
        <dbReference type="EMBL" id="AVK09149.1"/>
    </source>
</evidence>